<protein>
    <submittedName>
        <fullName evidence="1">Uncharacterized protein</fullName>
    </submittedName>
</protein>
<organism evidence="1 2">
    <name type="scientific">Porites evermanni</name>
    <dbReference type="NCBI Taxonomy" id="104178"/>
    <lineage>
        <taxon>Eukaryota</taxon>
        <taxon>Metazoa</taxon>
        <taxon>Cnidaria</taxon>
        <taxon>Anthozoa</taxon>
        <taxon>Hexacorallia</taxon>
        <taxon>Scleractinia</taxon>
        <taxon>Fungiina</taxon>
        <taxon>Poritidae</taxon>
        <taxon>Porites</taxon>
    </lineage>
</organism>
<gene>
    <name evidence="1" type="ORF">PEVE_00042510</name>
</gene>
<comment type="caution">
    <text evidence="1">The sequence shown here is derived from an EMBL/GenBank/DDBJ whole genome shotgun (WGS) entry which is preliminary data.</text>
</comment>
<name>A0ABN8PF25_9CNID</name>
<evidence type="ECO:0000313" key="2">
    <source>
        <dbReference type="Proteomes" id="UP001159427"/>
    </source>
</evidence>
<reference evidence="1 2" key="1">
    <citation type="submission" date="2022-05" db="EMBL/GenBank/DDBJ databases">
        <authorList>
            <consortium name="Genoscope - CEA"/>
            <person name="William W."/>
        </authorList>
    </citation>
    <scope>NUCLEOTIDE SEQUENCE [LARGE SCALE GENOMIC DNA]</scope>
</reference>
<dbReference type="Proteomes" id="UP001159427">
    <property type="component" value="Unassembled WGS sequence"/>
</dbReference>
<proteinExistence type="predicted"/>
<accession>A0ABN8PF25</accession>
<keyword evidence="2" id="KW-1185">Reference proteome</keyword>
<evidence type="ECO:0000313" key="1">
    <source>
        <dbReference type="EMBL" id="CAH3142554.1"/>
    </source>
</evidence>
<sequence>MSLKWENQTINDTQSCVSTCLLVKGVQTKEMPTLKRKGRKTVSSTMWTPTKSVVVKPPDFEVKGTCFELEKDPGAEMDGSILQSELKVQEEKKNGSTRTEKCSEQDICPQERNGREEGNEGKILLALLESSLNQKLNPEYIEIIPSRLNRQTEIKSHKLGPLSPRPIIKDEILPKELKFGIRNPKKLISASAFKRLEENRPKTAFSFHKGRLEPLLPREKPAVNLHKELELEEARARRETRCN</sequence>
<dbReference type="EMBL" id="CALNXI010000839">
    <property type="protein sequence ID" value="CAH3142554.1"/>
    <property type="molecule type" value="Genomic_DNA"/>
</dbReference>